<feature type="region of interest" description="Disordered" evidence="1">
    <location>
        <begin position="1"/>
        <end position="67"/>
    </location>
</feature>
<accession>A0AAD6EI08</accession>
<keyword evidence="3" id="KW-1185">Reference proteome</keyword>
<evidence type="ECO:0000313" key="2">
    <source>
        <dbReference type="EMBL" id="KAJ5616737.1"/>
    </source>
</evidence>
<reference evidence="2" key="1">
    <citation type="journal article" date="2023" name="IMA Fungus">
        <title>Comparative genomic study of the Penicillium genus elucidates a diverse pangenome and 15 lateral gene transfer events.</title>
        <authorList>
            <person name="Petersen C."/>
            <person name="Sorensen T."/>
            <person name="Nielsen M.R."/>
            <person name="Sondergaard T.E."/>
            <person name="Sorensen J.L."/>
            <person name="Fitzpatrick D.A."/>
            <person name="Frisvad J.C."/>
            <person name="Nielsen K.L."/>
        </authorList>
    </citation>
    <scope>NUCLEOTIDE SEQUENCE</scope>
    <source>
        <strain evidence="2">IBT 12815</strain>
    </source>
</reference>
<feature type="compositionally biased region" description="Basic and acidic residues" evidence="1">
    <location>
        <begin position="19"/>
        <end position="46"/>
    </location>
</feature>
<dbReference type="RefSeq" id="XP_056757904.1">
    <property type="nucleotide sequence ID" value="XM_056892909.1"/>
</dbReference>
<feature type="compositionally biased region" description="Polar residues" evidence="1">
    <location>
        <begin position="1"/>
        <end position="11"/>
    </location>
</feature>
<dbReference type="Proteomes" id="UP001213799">
    <property type="component" value="Unassembled WGS sequence"/>
</dbReference>
<gene>
    <name evidence="2" type="ORF">N7537_001851</name>
</gene>
<name>A0AAD6EI08_9EURO</name>
<protein>
    <submittedName>
        <fullName evidence="2">Uncharacterized protein</fullName>
    </submittedName>
</protein>
<dbReference type="AlphaFoldDB" id="A0AAD6EI08"/>
<sequence>MHQFNTPTYAANSTSTSSSHKDNKTKDDKKGSNDKSRGQSRNKDSNDSSSNSNAKDKKQQKKQPFERENVIFCKYHNALGNHYSRNCSLKHGNNNNYSSNAVI</sequence>
<comment type="caution">
    <text evidence="2">The sequence shown here is derived from an EMBL/GenBank/DDBJ whole genome shotgun (WGS) entry which is preliminary data.</text>
</comment>
<proteinExistence type="predicted"/>
<dbReference type="EMBL" id="JAQJAE010000001">
    <property type="protein sequence ID" value="KAJ5616737.1"/>
    <property type="molecule type" value="Genomic_DNA"/>
</dbReference>
<organism evidence="2 3">
    <name type="scientific">Penicillium hordei</name>
    <dbReference type="NCBI Taxonomy" id="40994"/>
    <lineage>
        <taxon>Eukaryota</taxon>
        <taxon>Fungi</taxon>
        <taxon>Dikarya</taxon>
        <taxon>Ascomycota</taxon>
        <taxon>Pezizomycotina</taxon>
        <taxon>Eurotiomycetes</taxon>
        <taxon>Eurotiomycetidae</taxon>
        <taxon>Eurotiales</taxon>
        <taxon>Aspergillaceae</taxon>
        <taxon>Penicillium</taxon>
    </lineage>
</organism>
<reference evidence="2" key="2">
    <citation type="submission" date="2023-01" db="EMBL/GenBank/DDBJ databases">
        <authorList>
            <person name="Petersen C."/>
        </authorList>
    </citation>
    <scope>NUCLEOTIDE SEQUENCE</scope>
    <source>
        <strain evidence="2">IBT 12815</strain>
    </source>
</reference>
<evidence type="ECO:0000256" key="1">
    <source>
        <dbReference type="SAM" id="MobiDB-lite"/>
    </source>
</evidence>
<evidence type="ECO:0000313" key="3">
    <source>
        <dbReference type="Proteomes" id="UP001213799"/>
    </source>
</evidence>
<dbReference type="GeneID" id="81583151"/>